<feature type="region of interest" description="Disordered" evidence="1">
    <location>
        <begin position="25"/>
        <end position="57"/>
    </location>
</feature>
<reference evidence="2" key="1">
    <citation type="submission" date="2021-10" db="EMBL/GenBank/DDBJ databases">
        <title>Streptomyces nigrumlapis sp.nov.,an antimicrobial producing actinobacterium isolated from Black Gobi rocks.</title>
        <authorList>
            <person name="Wen Y."/>
            <person name="Zhang W."/>
            <person name="Liu X.G."/>
        </authorList>
    </citation>
    <scope>NUCLEOTIDE SEQUENCE</scope>
    <source>
        <strain evidence="2">ST13-2-2</strain>
    </source>
</reference>
<organism evidence="2 3">
    <name type="scientific">Streptomyces halobius</name>
    <dbReference type="NCBI Taxonomy" id="2879846"/>
    <lineage>
        <taxon>Bacteria</taxon>
        <taxon>Bacillati</taxon>
        <taxon>Actinomycetota</taxon>
        <taxon>Actinomycetes</taxon>
        <taxon>Kitasatosporales</taxon>
        <taxon>Streptomycetaceae</taxon>
        <taxon>Streptomyces</taxon>
    </lineage>
</organism>
<evidence type="ECO:0000313" key="2">
    <source>
        <dbReference type="EMBL" id="UQA98204.1"/>
    </source>
</evidence>
<name>A0ABY4MNA5_9ACTN</name>
<accession>A0ABY4MNA5</accession>
<evidence type="ECO:0000256" key="1">
    <source>
        <dbReference type="SAM" id="MobiDB-lite"/>
    </source>
</evidence>
<gene>
    <name evidence="2" type="ORF">K9S39_36670</name>
</gene>
<evidence type="ECO:0000313" key="3">
    <source>
        <dbReference type="Proteomes" id="UP000830115"/>
    </source>
</evidence>
<protein>
    <recommendedName>
        <fullName evidence="4">Transposase</fullName>
    </recommendedName>
</protein>
<dbReference type="RefSeq" id="WP_248867594.1">
    <property type="nucleotide sequence ID" value="NZ_CP086322.1"/>
</dbReference>
<keyword evidence="3" id="KW-1185">Reference proteome</keyword>
<dbReference type="EMBL" id="CP086322">
    <property type="protein sequence ID" value="UQA98204.1"/>
    <property type="molecule type" value="Genomic_DNA"/>
</dbReference>
<proteinExistence type="predicted"/>
<dbReference type="Proteomes" id="UP000830115">
    <property type="component" value="Chromosome"/>
</dbReference>
<sequence length="57" mass="6607">MHFGTAEEVRDQRTVTLAEAYARHSERFGRHPRPPRIPQQAWINDPAKCREPAPQIS</sequence>
<evidence type="ECO:0008006" key="4">
    <source>
        <dbReference type="Google" id="ProtNLM"/>
    </source>
</evidence>